<proteinExistence type="predicted"/>
<dbReference type="InterPro" id="IPR050483">
    <property type="entry name" value="CoA-transferase_III_domain"/>
</dbReference>
<dbReference type="RefSeq" id="WP_084283842.1">
    <property type="nucleotide sequence ID" value="NZ_FWXJ01000009.1"/>
</dbReference>
<dbReference type="EMBL" id="FWXJ01000009">
    <property type="protein sequence ID" value="SMC61421.1"/>
    <property type="molecule type" value="Genomic_DNA"/>
</dbReference>
<keyword evidence="3" id="KW-1185">Reference proteome</keyword>
<accession>A0A1W2ALT6</accession>
<dbReference type="InterPro" id="IPR044855">
    <property type="entry name" value="CoA-Trfase_III_dom3_sf"/>
</dbReference>
<evidence type="ECO:0000313" key="3">
    <source>
        <dbReference type="Proteomes" id="UP000192708"/>
    </source>
</evidence>
<dbReference type="Proteomes" id="UP000192708">
    <property type="component" value="Unassembled WGS sequence"/>
</dbReference>
<dbReference type="Gene3D" id="3.30.1540.10">
    <property type="entry name" value="formyl-coa transferase, domain 3"/>
    <property type="match status" value="1"/>
</dbReference>
<evidence type="ECO:0000256" key="1">
    <source>
        <dbReference type="ARBA" id="ARBA00022679"/>
    </source>
</evidence>
<keyword evidence="1 2" id="KW-0808">Transferase</keyword>
<gene>
    <name evidence="2" type="ORF">SAMN06296008_10950</name>
</gene>
<dbReference type="OrthoDB" id="5294844at2"/>
<protein>
    <submittedName>
        <fullName evidence="2">Crotonobetainyl-CoA:carnitine CoA-transferase CaiB</fullName>
    </submittedName>
</protein>
<name>A0A1W2ALT6_9BURK</name>
<dbReference type="STRING" id="1938817.SAMN06296008_10950"/>
<organism evidence="2 3">
    <name type="scientific">Polynucleobacter kasalickyi</name>
    <dbReference type="NCBI Taxonomy" id="1938817"/>
    <lineage>
        <taxon>Bacteria</taxon>
        <taxon>Pseudomonadati</taxon>
        <taxon>Pseudomonadota</taxon>
        <taxon>Betaproteobacteria</taxon>
        <taxon>Burkholderiales</taxon>
        <taxon>Burkholderiaceae</taxon>
        <taxon>Polynucleobacter</taxon>
    </lineage>
</organism>
<dbReference type="GO" id="GO:0008410">
    <property type="term" value="F:CoA-transferase activity"/>
    <property type="evidence" value="ECO:0007669"/>
    <property type="project" value="TreeGrafter"/>
</dbReference>
<dbReference type="Pfam" id="PF02515">
    <property type="entry name" value="CoA_transf_3"/>
    <property type="match status" value="1"/>
</dbReference>
<dbReference type="InterPro" id="IPR023606">
    <property type="entry name" value="CoA-Trfase_III_dom_1_sf"/>
</dbReference>
<dbReference type="InterPro" id="IPR003673">
    <property type="entry name" value="CoA-Trfase_fam_III"/>
</dbReference>
<dbReference type="Gene3D" id="3.40.50.10540">
    <property type="entry name" value="Crotonobetainyl-coa:carnitine coa-transferase, domain 1"/>
    <property type="match status" value="1"/>
</dbReference>
<dbReference type="PANTHER" id="PTHR48207">
    <property type="entry name" value="SUCCINATE--HYDROXYMETHYLGLUTARATE COA-TRANSFERASE"/>
    <property type="match status" value="1"/>
</dbReference>
<dbReference type="AlphaFoldDB" id="A0A1W2ALT6"/>
<dbReference type="SUPFAM" id="SSF89796">
    <property type="entry name" value="CoA-transferase family III (CaiB/BaiF)"/>
    <property type="match status" value="1"/>
</dbReference>
<dbReference type="PANTHER" id="PTHR48207:SF3">
    <property type="entry name" value="SUCCINATE--HYDROXYMETHYLGLUTARATE COA-TRANSFERASE"/>
    <property type="match status" value="1"/>
</dbReference>
<evidence type="ECO:0000313" key="2">
    <source>
        <dbReference type="EMBL" id="SMC61421.1"/>
    </source>
</evidence>
<reference evidence="2 3" key="1">
    <citation type="submission" date="2017-04" db="EMBL/GenBank/DDBJ databases">
        <authorList>
            <person name="Afonso C.L."/>
            <person name="Miller P.J."/>
            <person name="Scott M.A."/>
            <person name="Spackman E."/>
            <person name="Goraichik I."/>
            <person name="Dimitrov K.M."/>
            <person name="Suarez D.L."/>
            <person name="Swayne D.E."/>
        </authorList>
    </citation>
    <scope>NUCLEOTIDE SEQUENCE [LARGE SCALE GENOMIC DNA]</scope>
    <source>
        <strain evidence="2 3">VK13</strain>
    </source>
</reference>
<sequence length="391" mass="42854">MTALSKFKVLDLTRARAGPTCVKQFADFGADVIKIEMSEGMGDASQFSGARHGPDMQNLHRNKKSLTLDLKQKEGLEIFYALVKTADIVVENFRPDVKVRLGIDYEKLKALNKRIILVSISGFGQDGPYVKRPMFDQISQGMSGIMSVTGDPKGGPMRAGVAITDITAGYIAACGAMTALLEREVSGEGQWVQSSLIQAGIAMMDFQAARYLMAGEIPKQVGNDHPTSMPTSCYQSSDGYINVAATGEPMWVALCEAMGIAELATDERFKSEAMRVAHRDELNQILIPILKSQPKAYWVELLNQAGVPTGPIYDMSEVFSDPQVISQNASVEVVHPKVGKIRLVNQAVKLSRTPAKITHSAPELGEHSEEILRELCYSENQIQEFKTKKII</sequence>